<sequence length="380" mass="43602">MSYIPPHKRHLKDPSKPSPVQDSLDTKFKKNLNFKSSSDKLNRITFSENFISKWFLVGSNGIEDEISPSVKLVPVSSDSVECRNGERPLVLMNNDLHKESKEEERTRWLLVAEKVEEDLVFAYERAKTAIEENQHVLRLVARFGKIFFYRRQAGPVAEYSKKNLNKVFSTDVPASNLQHIKSKVVPSHGFSIDLKKETYTVKVSHYNRPNETINCKGTIKEDGKLSMYKAELNVVWHMVVDVSCIDKSLDMRLMLAAKRKMTALTEKEISSIKELLDTATVDPNVKGGLRWPLAKASSETGYRVFEVCHVRATIYKNQTLRLRVRDTDRFNERTGTGAVKREVTLILKDINTKLQEENIERACVLKMLRDALGTIRDFMH</sequence>
<evidence type="ECO:0000256" key="1">
    <source>
        <dbReference type="SAM" id="MobiDB-lite"/>
    </source>
</evidence>
<evidence type="ECO:0000313" key="4">
    <source>
        <dbReference type="Proteomes" id="UP000467841"/>
    </source>
</evidence>
<proteinExistence type="predicted"/>
<reference evidence="3" key="1">
    <citation type="submission" date="2020-01" db="EMBL/GenBank/DDBJ databases">
        <authorList>
            <person name="Mishra B."/>
        </authorList>
    </citation>
    <scope>NUCLEOTIDE SEQUENCE [LARGE SCALE GENOMIC DNA]</scope>
</reference>
<feature type="domain" description="DUF7903" evidence="2">
    <location>
        <begin position="39"/>
        <end position="377"/>
    </location>
</feature>
<protein>
    <recommendedName>
        <fullName evidence="2">DUF7903 domain-containing protein</fullName>
    </recommendedName>
</protein>
<evidence type="ECO:0000259" key="2">
    <source>
        <dbReference type="Pfam" id="PF25475"/>
    </source>
</evidence>
<dbReference type="Proteomes" id="UP000467841">
    <property type="component" value="Unassembled WGS sequence"/>
</dbReference>
<feature type="compositionally biased region" description="Basic residues" evidence="1">
    <location>
        <begin position="1"/>
        <end position="11"/>
    </location>
</feature>
<dbReference type="AlphaFoldDB" id="A0A6D2KVW8"/>
<dbReference type="PANTHER" id="PTHR35481">
    <property type="entry name" value="DNA-DIRECTED RNA POLYMERASE SUBUNIT ALPHA"/>
    <property type="match status" value="1"/>
</dbReference>
<organism evidence="3 4">
    <name type="scientific">Microthlaspi erraticum</name>
    <dbReference type="NCBI Taxonomy" id="1685480"/>
    <lineage>
        <taxon>Eukaryota</taxon>
        <taxon>Viridiplantae</taxon>
        <taxon>Streptophyta</taxon>
        <taxon>Embryophyta</taxon>
        <taxon>Tracheophyta</taxon>
        <taxon>Spermatophyta</taxon>
        <taxon>Magnoliopsida</taxon>
        <taxon>eudicotyledons</taxon>
        <taxon>Gunneridae</taxon>
        <taxon>Pentapetalae</taxon>
        <taxon>rosids</taxon>
        <taxon>malvids</taxon>
        <taxon>Brassicales</taxon>
        <taxon>Brassicaceae</taxon>
        <taxon>Coluteocarpeae</taxon>
        <taxon>Microthlaspi</taxon>
    </lineage>
</organism>
<feature type="region of interest" description="Disordered" evidence="1">
    <location>
        <begin position="1"/>
        <end position="22"/>
    </location>
</feature>
<keyword evidence="4" id="KW-1185">Reference proteome</keyword>
<accession>A0A6D2KVW8</accession>
<evidence type="ECO:0000313" key="3">
    <source>
        <dbReference type="EMBL" id="CAA7052141.1"/>
    </source>
</evidence>
<dbReference type="PANTHER" id="PTHR35481:SF5">
    <property type="entry name" value="(RAPE) HYPOTHETICAL PROTEIN"/>
    <property type="match status" value="1"/>
</dbReference>
<dbReference type="EMBL" id="CACVBM020001496">
    <property type="protein sequence ID" value="CAA7052141.1"/>
    <property type="molecule type" value="Genomic_DNA"/>
</dbReference>
<dbReference type="InterPro" id="IPR057225">
    <property type="entry name" value="DUF7903"/>
</dbReference>
<dbReference type="Pfam" id="PF25475">
    <property type="entry name" value="DUF7903"/>
    <property type="match status" value="1"/>
</dbReference>
<gene>
    <name evidence="3" type="ORF">MERR_LOCUS39376</name>
</gene>
<dbReference type="OrthoDB" id="2014147at2759"/>
<comment type="caution">
    <text evidence="3">The sequence shown here is derived from an EMBL/GenBank/DDBJ whole genome shotgun (WGS) entry which is preliminary data.</text>
</comment>
<name>A0A6D2KVW8_9BRAS</name>